<dbReference type="PANTHER" id="PTHR42085:SF1">
    <property type="entry name" value="F-BOX DOMAIN-CONTAINING PROTEIN"/>
    <property type="match status" value="1"/>
</dbReference>
<protein>
    <recommendedName>
        <fullName evidence="3">F-box domain-containing protein</fullName>
    </recommendedName>
</protein>
<dbReference type="InterPro" id="IPR038883">
    <property type="entry name" value="AN11006-like"/>
</dbReference>
<proteinExistence type="predicted"/>
<dbReference type="PANTHER" id="PTHR42085">
    <property type="entry name" value="F-BOX DOMAIN-CONTAINING PROTEIN"/>
    <property type="match status" value="1"/>
</dbReference>
<name>A0A6G1H4Z4_9PEZI</name>
<keyword evidence="2" id="KW-1185">Reference proteome</keyword>
<reference evidence="1" key="1">
    <citation type="journal article" date="2020" name="Stud. Mycol.">
        <title>101 Dothideomycetes genomes: a test case for predicting lifestyles and emergence of pathogens.</title>
        <authorList>
            <person name="Haridas S."/>
            <person name="Albert R."/>
            <person name="Binder M."/>
            <person name="Bloem J."/>
            <person name="Labutti K."/>
            <person name="Salamov A."/>
            <person name="Andreopoulos B."/>
            <person name="Baker S."/>
            <person name="Barry K."/>
            <person name="Bills G."/>
            <person name="Bluhm B."/>
            <person name="Cannon C."/>
            <person name="Castanera R."/>
            <person name="Culley D."/>
            <person name="Daum C."/>
            <person name="Ezra D."/>
            <person name="Gonzalez J."/>
            <person name="Henrissat B."/>
            <person name="Kuo A."/>
            <person name="Liang C."/>
            <person name="Lipzen A."/>
            <person name="Lutzoni F."/>
            <person name="Magnuson J."/>
            <person name="Mondo S."/>
            <person name="Nolan M."/>
            <person name="Ohm R."/>
            <person name="Pangilinan J."/>
            <person name="Park H.-J."/>
            <person name="Ramirez L."/>
            <person name="Alfaro M."/>
            <person name="Sun H."/>
            <person name="Tritt A."/>
            <person name="Yoshinaga Y."/>
            <person name="Zwiers L.-H."/>
            <person name="Turgeon B."/>
            <person name="Goodwin S."/>
            <person name="Spatafora J."/>
            <person name="Crous P."/>
            <person name="Grigoriev I."/>
        </authorList>
    </citation>
    <scope>NUCLEOTIDE SEQUENCE</scope>
    <source>
        <strain evidence="1">CBS 113979</strain>
    </source>
</reference>
<evidence type="ECO:0008006" key="3">
    <source>
        <dbReference type="Google" id="ProtNLM"/>
    </source>
</evidence>
<evidence type="ECO:0000313" key="2">
    <source>
        <dbReference type="Proteomes" id="UP000800041"/>
    </source>
</evidence>
<dbReference type="EMBL" id="ML977149">
    <property type="protein sequence ID" value="KAF1988225.1"/>
    <property type="molecule type" value="Genomic_DNA"/>
</dbReference>
<dbReference type="Proteomes" id="UP000800041">
    <property type="component" value="Unassembled WGS sequence"/>
</dbReference>
<gene>
    <name evidence="1" type="ORF">K402DRAFT_462116</name>
</gene>
<accession>A0A6G1H4Z4</accession>
<evidence type="ECO:0000313" key="1">
    <source>
        <dbReference type="EMBL" id="KAF1988225.1"/>
    </source>
</evidence>
<dbReference type="AlphaFoldDB" id="A0A6G1H4Z4"/>
<sequence length="427" mass="49891">MSDLDLELSRFLHLCSAMDPPAKPFPFLKLPKELRLQVYSYLFPNDLLLRYRLRKDDDFTHVDILQTCKQIHNEALEVLYELPTFTFSVASRLHGWSVFTADRPLSVLPEGLPEDPSVYQRMRSVLINIERVGPPNELECTAQDPIDVIKNRMQHNLLMIHRMAETEEFVFQLNASRKLKSVQIVVALNANVLQFMTEEMFVWSLKPFEKLRTEKKLEIRWKATALIDIPPNIQELCDRVGENFKAVVKGPGPAPVPSPLYKTRFLRVGDLDILFGDDDKEFFLQRNHWYLALLYGDLEKAKLARGEIERLVLENFERRLRKTYTAVTAALRGFSILYYRLITASNKNIVNQLKVLNDVFNHFASIKSEPHMDHPPNSLLWRLSAWWRIGKLWEKQYGKPAVRAIEARGQIFPFWELIREVFGEIRL</sequence>
<organism evidence="1 2">
    <name type="scientific">Aulographum hederae CBS 113979</name>
    <dbReference type="NCBI Taxonomy" id="1176131"/>
    <lineage>
        <taxon>Eukaryota</taxon>
        <taxon>Fungi</taxon>
        <taxon>Dikarya</taxon>
        <taxon>Ascomycota</taxon>
        <taxon>Pezizomycotina</taxon>
        <taxon>Dothideomycetes</taxon>
        <taxon>Pleosporomycetidae</taxon>
        <taxon>Aulographales</taxon>
        <taxon>Aulographaceae</taxon>
    </lineage>
</organism>